<gene>
    <name evidence="1" type="ORF">F989_02941</name>
</gene>
<dbReference type="PATRIC" id="fig|1217671.3.peg.2891"/>
<evidence type="ECO:0000313" key="2">
    <source>
        <dbReference type="Proteomes" id="UP000018426"/>
    </source>
</evidence>
<evidence type="ECO:0008006" key="3">
    <source>
        <dbReference type="Google" id="ProtNLM"/>
    </source>
</evidence>
<organism evidence="1 2">
    <name type="scientific">Acinetobacter parvus NIPH 1103</name>
    <dbReference type="NCBI Taxonomy" id="1217671"/>
    <lineage>
        <taxon>Bacteria</taxon>
        <taxon>Pseudomonadati</taxon>
        <taxon>Pseudomonadota</taxon>
        <taxon>Gammaproteobacteria</taxon>
        <taxon>Moraxellales</taxon>
        <taxon>Moraxellaceae</taxon>
        <taxon>Acinetobacter</taxon>
    </lineage>
</organism>
<dbReference type="AlphaFoldDB" id="N8R9T3"/>
<dbReference type="Proteomes" id="UP000018426">
    <property type="component" value="Unassembled WGS sequence"/>
</dbReference>
<comment type="caution">
    <text evidence="1">The sequence shown here is derived from an EMBL/GenBank/DDBJ whole genome shotgun (WGS) entry which is preliminary data.</text>
</comment>
<dbReference type="EMBL" id="APOL01000048">
    <property type="protein sequence ID" value="ENU32178.1"/>
    <property type="molecule type" value="Genomic_DNA"/>
</dbReference>
<dbReference type="STRING" id="134533.GCA_001485085_01797"/>
<protein>
    <recommendedName>
        <fullName evidence="3">Prolyl 4-hydroxylase alpha subunit Fe(2+) 2OG dioxygenase domain-containing protein</fullName>
    </recommendedName>
</protein>
<dbReference type="PANTHER" id="PTHR33099:SF7">
    <property type="entry name" value="MYND-TYPE DOMAIN-CONTAINING PROTEIN"/>
    <property type="match status" value="1"/>
</dbReference>
<accession>N8R9T3</accession>
<sequence length="729" mass="84087">MSIKHLKTEILSCLRTLKGSGKFATIQRHDFILPGLHVEGVGEISFPLHEIHAKALLCVAEQAPFGKGSETIVDTQVRRTQQIDAAQFQFANPQWQRFLDQQLEQIKTDLGLKDYTITASPYKLLVYQTGDFFLSHKDAEKEKGMFGSLIINLPSHYTGGELSIQFDGEEIIADFAQDAANYTINCAAFYADCDHEIKLLTSGYRICLVYNLIQQKTAPKIELHSMSQYVDHLVDIFQRYPSDQPYITLLGHQYTPENFAYHALKLNDRYKADVLLKAAKKMGYYAKLCLVTAYQSGTPVDDGYNYNYGEGSGDENAEIDEIHDESLDIENWLDNEYPALSHIHFEENDLITSFAVDEGEPIVKESTGFMGNYGPDLTHWYHHAAVVIWSPEQNVQLLAQQDVATQLSWMAYFTQNQTASKLEIAAINQQLDYGFGDRCRQPDHFNAVVDWLIWQNHQAFLNKIEYEYLQLLFNRIDAEYWQKLLDWLPQNEHVQFFEKITTEIYPSLLEKLLAVFCVLLSDTKYAELIQIQMDLLPMYWAKLPRSGSIQLSSSALTHLFALDAQLSPNQAWIDCISQAMITHLDWKYIHQTLVPQLLKNQSIGKIHAKLMDYCQQYLQQRVDQPPQPPKDWQRALPDTQNNVQVWQMLADFMQSATEEIFDYRKNQAERTLVENAIRNTTVDLAMETIRKGSPHTLKLMKTQASYERLLRNWEQDVWLLRKIKSKSTS</sequence>
<name>N8R9T3_9GAMM</name>
<dbReference type="HOGENOM" id="CLU_007520_1_1_6"/>
<reference evidence="1 2" key="1">
    <citation type="submission" date="2013-02" db="EMBL/GenBank/DDBJ databases">
        <title>The Genome Sequence of Acinetobacter parvus NIPH 1103.</title>
        <authorList>
            <consortium name="The Broad Institute Genome Sequencing Platform"/>
            <consortium name="The Broad Institute Genome Sequencing Center for Infectious Disease"/>
            <person name="Cerqueira G."/>
            <person name="Feldgarden M."/>
            <person name="Courvalin P."/>
            <person name="Perichon B."/>
            <person name="Grillot-Courvalin C."/>
            <person name="Clermont D."/>
            <person name="Rocha E."/>
            <person name="Yoon E.-J."/>
            <person name="Nemec A."/>
            <person name="Walker B."/>
            <person name="Young S.K."/>
            <person name="Zeng Q."/>
            <person name="Gargeya S."/>
            <person name="Fitzgerald M."/>
            <person name="Haas B."/>
            <person name="Abouelleil A."/>
            <person name="Alvarado L."/>
            <person name="Arachchi H.M."/>
            <person name="Berlin A.M."/>
            <person name="Chapman S.B."/>
            <person name="Dewar J."/>
            <person name="Goldberg J."/>
            <person name="Griggs A."/>
            <person name="Gujja S."/>
            <person name="Hansen M."/>
            <person name="Howarth C."/>
            <person name="Imamovic A."/>
            <person name="Larimer J."/>
            <person name="McCowan C."/>
            <person name="Murphy C."/>
            <person name="Neiman D."/>
            <person name="Pearson M."/>
            <person name="Priest M."/>
            <person name="Roberts A."/>
            <person name="Saif S."/>
            <person name="Shea T."/>
            <person name="Sisk P."/>
            <person name="Sykes S."/>
            <person name="Wortman J."/>
            <person name="Nusbaum C."/>
            <person name="Birren B."/>
        </authorList>
    </citation>
    <scope>NUCLEOTIDE SEQUENCE [LARGE SCALE GENOMIC DNA]</scope>
    <source>
        <strain evidence="1 2">NIPH 1103</strain>
    </source>
</reference>
<dbReference type="PANTHER" id="PTHR33099">
    <property type="entry name" value="FE2OG DIOXYGENASE DOMAIN-CONTAINING PROTEIN"/>
    <property type="match status" value="1"/>
</dbReference>
<proteinExistence type="predicted"/>
<dbReference type="Gene3D" id="2.60.120.620">
    <property type="entry name" value="q2cbj1_9rhob like domain"/>
    <property type="match status" value="1"/>
</dbReference>
<evidence type="ECO:0000313" key="1">
    <source>
        <dbReference type="EMBL" id="ENU32178.1"/>
    </source>
</evidence>